<dbReference type="SUPFAM" id="SSF51735">
    <property type="entry name" value="NAD(P)-binding Rossmann-fold domains"/>
    <property type="match status" value="1"/>
</dbReference>
<protein>
    <submittedName>
        <fullName evidence="2">Uncharacterized protein YbjT (DUF2867 family)</fullName>
    </submittedName>
</protein>
<organism evidence="2 3">
    <name type="scientific">Aureibacter tunicatorum</name>
    <dbReference type="NCBI Taxonomy" id="866807"/>
    <lineage>
        <taxon>Bacteria</taxon>
        <taxon>Pseudomonadati</taxon>
        <taxon>Bacteroidota</taxon>
        <taxon>Cytophagia</taxon>
        <taxon>Cytophagales</taxon>
        <taxon>Persicobacteraceae</taxon>
        <taxon>Aureibacter</taxon>
    </lineage>
</organism>
<keyword evidence="3" id="KW-1185">Reference proteome</keyword>
<dbReference type="RefSeq" id="WP_309938475.1">
    <property type="nucleotide sequence ID" value="NZ_AP025305.1"/>
</dbReference>
<reference evidence="2" key="1">
    <citation type="submission" date="2023-07" db="EMBL/GenBank/DDBJ databases">
        <title>Genomic Encyclopedia of Type Strains, Phase IV (KMG-IV): sequencing the most valuable type-strain genomes for metagenomic binning, comparative biology and taxonomic classification.</title>
        <authorList>
            <person name="Goeker M."/>
        </authorList>
    </citation>
    <scope>NUCLEOTIDE SEQUENCE</scope>
    <source>
        <strain evidence="2">DSM 26174</strain>
    </source>
</reference>
<name>A0AAE3XLA7_9BACT</name>
<dbReference type="Proteomes" id="UP001185092">
    <property type="component" value="Unassembled WGS sequence"/>
</dbReference>
<comment type="caution">
    <text evidence="2">The sequence shown here is derived from an EMBL/GenBank/DDBJ whole genome shotgun (WGS) entry which is preliminary data.</text>
</comment>
<accession>A0AAE3XLA7</accession>
<evidence type="ECO:0000313" key="3">
    <source>
        <dbReference type="Proteomes" id="UP001185092"/>
    </source>
</evidence>
<gene>
    <name evidence="2" type="ORF">HNQ88_002004</name>
</gene>
<dbReference type="Gene3D" id="3.40.50.720">
    <property type="entry name" value="NAD(P)-binding Rossmann-like Domain"/>
    <property type="match status" value="1"/>
</dbReference>
<dbReference type="PANTHER" id="PTHR14097:SF7">
    <property type="entry name" value="OXIDOREDUCTASE HTATIP2"/>
    <property type="match status" value="1"/>
</dbReference>
<dbReference type="AlphaFoldDB" id="A0AAE3XLA7"/>
<feature type="domain" description="NAD(P)-binding" evidence="1">
    <location>
        <begin position="13"/>
        <end position="167"/>
    </location>
</feature>
<dbReference type="Pfam" id="PF13460">
    <property type="entry name" value="NAD_binding_10"/>
    <property type="match status" value="1"/>
</dbReference>
<evidence type="ECO:0000313" key="2">
    <source>
        <dbReference type="EMBL" id="MDR6238967.1"/>
    </source>
</evidence>
<sequence>MMPKSQKAALLAGATGLVGEHLLKLIIDDNAYDKVIVLSRKPLEISDDKLEVVMIDFDSLAQVELSSNIDEVFCCLGTTIKKAKTRDLFEKVDYEYCLELAKLGLKYKAGSFQLISAMGADEKSSFYYNKIKGKVEKAISELGYDKYSIIRPSLLMGQRSEERVGEDSAKFAMKAIGWLLIGKLKKYRGIEGEVVAKAMHKIASEGSMGESVYESDILMEKGEEK</sequence>
<proteinExistence type="predicted"/>
<dbReference type="PANTHER" id="PTHR14097">
    <property type="entry name" value="OXIDOREDUCTASE HTATIP2"/>
    <property type="match status" value="1"/>
</dbReference>
<dbReference type="InterPro" id="IPR016040">
    <property type="entry name" value="NAD(P)-bd_dom"/>
</dbReference>
<evidence type="ECO:0000259" key="1">
    <source>
        <dbReference type="Pfam" id="PF13460"/>
    </source>
</evidence>
<dbReference type="InterPro" id="IPR036291">
    <property type="entry name" value="NAD(P)-bd_dom_sf"/>
</dbReference>
<dbReference type="EMBL" id="JAVDQD010000002">
    <property type="protein sequence ID" value="MDR6238967.1"/>
    <property type="molecule type" value="Genomic_DNA"/>
</dbReference>